<comment type="subunit">
    <text evidence="3">The 20S proteasome core is composed of 14 alpha and 14 beta subunits that assemble into four stacked heptameric rings, resulting in a barrel-shaped structure. The two inner rings, each composed of seven catalytic beta subunits, are sandwiched by two outer rings, each composed of seven alpha subunits. The catalytic chamber with the active sites is on the inside of the barrel. Has a gated structure, the ends of the cylinder being occluded by the N-termini of the alpha-subunits. Is capped by the proteasome-associated ATPase, ARC.</text>
</comment>
<name>A0A919JTW5_9ACTN</name>
<comment type="subcellular location">
    <subcellularLocation>
        <location evidence="3">Cytoplasm</location>
    </subcellularLocation>
</comment>
<reference evidence="6" key="1">
    <citation type="submission" date="2021-01" db="EMBL/GenBank/DDBJ databases">
        <title>Whole genome shotgun sequence of Actinoplanes rishiriensis NBRC 108556.</title>
        <authorList>
            <person name="Komaki H."/>
            <person name="Tamura T."/>
        </authorList>
    </citation>
    <scope>NUCLEOTIDE SEQUENCE</scope>
    <source>
        <strain evidence="6">NBRC 108556</strain>
    </source>
</reference>
<comment type="caution">
    <text evidence="6">The sequence shown here is derived from an EMBL/GenBank/DDBJ whole genome shotgun (WGS) entry which is preliminary data.</text>
</comment>
<evidence type="ECO:0000256" key="4">
    <source>
        <dbReference type="PROSITE-ProRule" id="PRU00808"/>
    </source>
</evidence>
<keyword evidence="1 3" id="KW-0963">Cytoplasm</keyword>
<keyword evidence="2 3" id="KW-0647">Proteasome</keyword>
<dbReference type="GO" id="GO:0010498">
    <property type="term" value="P:proteasomal protein catabolic process"/>
    <property type="evidence" value="ECO:0007669"/>
    <property type="project" value="UniProtKB-UniRule"/>
</dbReference>
<dbReference type="InterPro" id="IPR022296">
    <property type="entry name" value="Proteasome_asu_bac"/>
</dbReference>
<dbReference type="GO" id="GO:0004298">
    <property type="term" value="F:threonine-type endopeptidase activity"/>
    <property type="evidence" value="ECO:0007669"/>
    <property type="project" value="InterPro"/>
</dbReference>
<dbReference type="Pfam" id="PF00227">
    <property type="entry name" value="Proteasome"/>
    <property type="match status" value="1"/>
</dbReference>
<comment type="activity regulation">
    <text evidence="3">The formation of the proteasomal ATPase ARC-20S proteasome complex, likely via the docking of the C-termini of ARC into the intersubunit pockets in the alpha-rings, may trigger opening of the gate for substrate entry. Interconversion between the open-gate and close-gate conformations leads to a dynamic regulation of the 20S proteasome proteolysis activity.</text>
</comment>
<dbReference type="Proteomes" id="UP000636960">
    <property type="component" value="Unassembled WGS sequence"/>
</dbReference>
<dbReference type="SUPFAM" id="SSF56235">
    <property type="entry name" value="N-terminal nucleophile aminohydrolases (Ntn hydrolases)"/>
    <property type="match status" value="1"/>
</dbReference>
<organism evidence="6 7">
    <name type="scientific">Paractinoplanes rishiriensis</name>
    <dbReference type="NCBI Taxonomy" id="1050105"/>
    <lineage>
        <taxon>Bacteria</taxon>
        <taxon>Bacillati</taxon>
        <taxon>Actinomycetota</taxon>
        <taxon>Actinomycetes</taxon>
        <taxon>Micromonosporales</taxon>
        <taxon>Micromonosporaceae</taxon>
        <taxon>Paractinoplanes</taxon>
    </lineage>
</organism>
<evidence type="ECO:0000256" key="1">
    <source>
        <dbReference type="ARBA" id="ARBA00022490"/>
    </source>
</evidence>
<feature type="region of interest" description="Disordered" evidence="5">
    <location>
        <begin position="230"/>
        <end position="291"/>
    </location>
</feature>
<feature type="compositionally biased region" description="Basic and acidic residues" evidence="5">
    <location>
        <begin position="264"/>
        <end position="291"/>
    </location>
</feature>
<evidence type="ECO:0000313" key="7">
    <source>
        <dbReference type="Proteomes" id="UP000636960"/>
    </source>
</evidence>
<keyword evidence="7" id="KW-1185">Reference proteome</keyword>
<evidence type="ECO:0000313" key="6">
    <source>
        <dbReference type="EMBL" id="GIE95101.1"/>
    </source>
</evidence>
<dbReference type="HAMAP" id="MF_00289_B">
    <property type="entry name" value="Proteasome_A_B"/>
    <property type="match status" value="1"/>
</dbReference>
<gene>
    <name evidence="6" type="primary">psmA</name>
    <name evidence="3" type="synonym">prcA</name>
    <name evidence="6" type="ORF">Ari01nite_25660</name>
</gene>
<evidence type="ECO:0000256" key="3">
    <source>
        <dbReference type="HAMAP-Rule" id="MF_00289"/>
    </source>
</evidence>
<dbReference type="InterPro" id="IPR029055">
    <property type="entry name" value="Ntn_hydrolases_N"/>
</dbReference>
<dbReference type="GO" id="GO:0019773">
    <property type="term" value="C:proteasome core complex, alpha-subunit complex"/>
    <property type="evidence" value="ECO:0007669"/>
    <property type="project" value="UniProtKB-UniRule"/>
</dbReference>
<accession>A0A919JTW5</accession>
<comment type="pathway">
    <text evidence="3">Protein degradation; proteasomal Pup-dependent pathway.</text>
</comment>
<evidence type="ECO:0000256" key="2">
    <source>
        <dbReference type="ARBA" id="ARBA00022942"/>
    </source>
</evidence>
<dbReference type="InterPro" id="IPR023332">
    <property type="entry name" value="Proteasome_alpha-type"/>
</dbReference>
<sequence length="291" mass="31521">MAMQFYASPEQVQRDRSEYARKGIARGRSAVVLTYEGGILMVAENITTLRKISEIYDRIGFAAVGRYNEFESLRRAGVRMADLNGYSYDRRDVTGRGLASAYTQTLGAIFSETQKPYEVEICIAEVGATPEADELYRVTYDGSVMDEPGFMAMGGQAEAISNVLRERHDTAADLTTALALAAEALGSVGGENGQARQLGPKQLEVAVLDRRRRGRTFRRLADAALTTLLSGDHDVPDKDLGGVDAAPPSPAEDKPTVSAASEDAEGKDAQPKDAQPKDAKPKDDKPKDDKD</sequence>
<dbReference type="AlphaFoldDB" id="A0A919JTW5"/>
<feature type="compositionally biased region" description="Basic and acidic residues" evidence="5">
    <location>
        <begin position="231"/>
        <end position="241"/>
    </location>
</feature>
<dbReference type="GO" id="GO:0019941">
    <property type="term" value="P:modification-dependent protein catabolic process"/>
    <property type="evidence" value="ECO:0007669"/>
    <property type="project" value="UniProtKB-UniRule"/>
</dbReference>
<dbReference type="InterPro" id="IPR001353">
    <property type="entry name" value="Proteasome_sua/b"/>
</dbReference>
<dbReference type="EMBL" id="BOMV01000023">
    <property type="protein sequence ID" value="GIE95101.1"/>
    <property type="molecule type" value="Genomic_DNA"/>
</dbReference>
<proteinExistence type="inferred from homology"/>
<dbReference type="GO" id="GO:0005737">
    <property type="term" value="C:cytoplasm"/>
    <property type="evidence" value="ECO:0007669"/>
    <property type="project" value="UniProtKB-SubCell"/>
</dbReference>
<dbReference type="Gene3D" id="3.60.20.10">
    <property type="entry name" value="Glutamine Phosphoribosylpyrophosphate, subunit 1, domain 1"/>
    <property type="match status" value="1"/>
</dbReference>
<dbReference type="InterPro" id="IPR050115">
    <property type="entry name" value="Proteasome_alpha"/>
</dbReference>
<dbReference type="RefSeq" id="WP_203781397.1">
    <property type="nucleotide sequence ID" value="NZ_BOMV01000023.1"/>
</dbReference>
<comment type="similarity">
    <text evidence="3 4">Belongs to the peptidase T1A family.</text>
</comment>
<dbReference type="PROSITE" id="PS51475">
    <property type="entry name" value="PROTEASOME_ALPHA_2"/>
    <property type="match status" value="1"/>
</dbReference>
<comment type="function">
    <text evidence="3">Component of the proteasome core, a large protease complex with broad specificity involved in protein degradation.</text>
</comment>
<dbReference type="NCBIfam" id="TIGR03691">
    <property type="entry name" value="20S_bact_alpha"/>
    <property type="match status" value="1"/>
</dbReference>
<evidence type="ECO:0000256" key="5">
    <source>
        <dbReference type="SAM" id="MobiDB-lite"/>
    </source>
</evidence>
<protein>
    <recommendedName>
        <fullName evidence="3">Proteasome subunit alpha</fullName>
    </recommendedName>
    <alternativeName>
        <fullName evidence="3">20S proteasome alpha subunit</fullName>
    </alternativeName>
    <alternativeName>
        <fullName evidence="3">Proteasome core protein PrcA</fullName>
    </alternativeName>
</protein>
<dbReference type="PANTHER" id="PTHR11599">
    <property type="entry name" value="PROTEASOME SUBUNIT ALPHA/BETA"/>
    <property type="match status" value="1"/>
</dbReference>